<sequence length="471" mass="53910">GPLLDKAVEMAVGKVQARVKGGLATGECDGWTNGSKTPVETSMMTVANEHYLVRTHDLSGQPKTGDNLYAIIKSDKQYIEDTYLVEIIAWITDDGPDGKKARRLLHQDHPWIIVSVCWAHQINLIVGDYLKQNPMLKLYVNQAIKVIKWFRDHDLPRQWLNQEQLLDHPHALALVLPVITRWMYHYLSISRLLTVSGPLRALCMRRENDILNCAGRDNEAKQRVEEVMGIVEDPEFWDQIRRVQAHLEPLAIANNIAQASYTRFDHILLTLGNLFHVYGDHKLDALVPIFTTWANPYIRGRPFNGNILPQALLVRIAMDLFKRVYGREANLDFWEACTEYHHCQGRFSDENMALSFVQQACKKEGKELDVVRVWHALEDEKAGPDFNGHQGLIKLAIRLLSIIVNSAGSERSFTKFGNIHTKLRNRQSTSSMHKITTVRMDIERDHADSKHQRLKRKFSDVDGKESTDPTT</sequence>
<evidence type="ECO:0000313" key="3">
    <source>
        <dbReference type="EMBL" id="ETW74613.1"/>
    </source>
</evidence>
<dbReference type="GO" id="GO:0046983">
    <property type="term" value="F:protein dimerization activity"/>
    <property type="evidence" value="ECO:0007669"/>
    <property type="project" value="InterPro"/>
</dbReference>
<dbReference type="OrthoDB" id="2423954at2759"/>
<dbReference type="InterPro" id="IPR008906">
    <property type="entry name" value="HATC_C_dom"/>
</dbReference>
<keyword evidence="4" id="KW-1185">Reference proteome</keyword>
<name>W4JM57_HETIT</name>
<evidence type="ECO:0000259" key="2">
    <source>
        <dbReference type="Pfam" id="PF05699"/>
    </source>
</evidence>
<dbReference type="STRING" id="747525.W4JM57"/>
<dbReference type="RefSeq" id="XP_009553115.1">
    <property type="nucleotide sequence ID" value="XM_009554820.1"/>
</dbReference>
<dbReference type="HOGENOM" id="CLU_007316_2_1_1"/>
<evidence type="ECO:0000313" key="4">
    <source>
        <dbReference type="Proteomes" id="UP000030671"/>
    </source>
</evidence>
<feature type="non-terminal residue" evidence="3">
    <location>
        <position position="1"/>
    </location>
</feature>
<dbReference type="AlphaFoldDB" id="W4JM57"/>
<organism evidence="3 4">
    <name type="scientific">Heterobasidion irregulare (strain TC 32-1)</name>
    <dbReference type="NCBI Taxonomy" id="747525"/>
    <lineage>
        <taxon>Eukaryota</taxon>
        <taxon>Fungi</taxon>
        <taxon>Dikarya</taxon>
        <taxon>Basidiomycota</taxon>
        <taxon>Agaricomycotina</taxon>
        <taxon>Agaricomycetes</taxon>
        <taxon>Russulales</taxon>
        <taxon>Bondarzewiaceae</taxon>
        <taxon>Heterobasidion</taxon>
        <taxon>Heterobasidion annosum species complex</taxon>
    </lineage>
</organism>
<feature type="non-terminal residue" evidence="3">
    <location>
        <position position="471"/>
    </location>
</feature>
<evidence type="ECO:0000256" key="1">
    <source>
        <dbReference type="SAM" id="MobiDB-lite"/>
    </source>
</evidence>
<dbReference type="InterPro" id="IPR012337">
    <property type="entry name" value="RNaseH-like_sf"/>
</dbReference>
<dbReference type="eggNOG" id="ENOG502RYBD">
    <property type="taxonomic scope" value="Eukaryota"/>
</dbReference>
<feature type="domain" description="HAT C-terminal dimerisation" evidence="2">
    <location>
        <begin position="392"/>
        <end position="439"/>
    </location>
</feature>
<dbReference type="Proteomes" id="UP000030671">
    <property type="component" value="Unassembled WGS sequence"/>
</dbReference>
<feature type="region of interest" description="Disordered" evidence="1">
    <location>
        <begin position="441"/>
        <end position="471"/>
    </location>
</feature>
<accession>W4JM57</accession>
<proteinExistence type="predicted"/>
<dbReference type="KEGG" id="hir:HETIRDRAFT_236850"/>
<gene>
    <name evidence="3" type="ORF">HETIRDRAFT_236850</name>
</gene>
<reference evidence="3 4" key="1">
    <citation type="journal article" date="2012" name="New Phytol.">
        <title>Insight into trade-off between wood decay and parasitism from the genome of a fungal forest pathogen.</title>
        <authorList>
            <person name="Olson A."/>
            <person name="Aerts A."/>
            <person name="Asiegbu F."/>
            <person name="Belbahri L."/>
            <person name="Bouzid O."/>
            <person name="Broberg A."/>
            <person name="Canback B."/>
            <person name="Coutinho P.M."/>
            <person name="Cullen D."/>
            <person name="Dalman K."/>
            <person name="Deflorio G."/>
            <person name="van Diepen L.T."/>
            <person name="Dunand C."/>
            <person name="Duplessis S."/>
            <person name="Durling M."/>
            <person name="Gonthier P."/>
            <person name="Grimwood J."/>
            <person name="Fossdal C.G."/>
            <person name="Hansson D."/>
            <person name="Henrissat B."/>
            <person name="Hietala A."/>
            <person name="Himmelstrand K."/>
            <person name="Hoffmeister D."/>
            <person name="Hogberg N."/>
            <person name="James T.Y."/>
            <person name="Karlsson M."/>
            <person name="Kohler A."/>
            <person name="Kues U."/>
            <person name="Lee Y.H."/>
            <person name="Lin Y.C."/>
            <person name="Lind M."/>
            <person name="Lindquist E."/>
            <person name="Lombard V."/>
            <person name="Lucas S."/>
            <person name="Lunden K."/>
            <person name="Morin E."/>
            <person name="Murat C."/>
            <person name="Park J."/>
            <person name="Raffaello T."/>
            <person name="Rouze P."/>
            <person name="Salamov A."/>
            <person name="Schmutz J."/>
            <person name="Solheim H."/>
            <person name="Stahlberg J."/>
            <person name="Velez H."/>
            <person name="de Vries R.P."/>
            <person name="Wiebenga A."/>
            <person name="Woodward S."/>
            <person name="Yakovlev I."/>
            <person name="Garbelotto M."/>
            <person name="Martin F."/>
            <person name="Grigoriev I.V."/>
            <person name="Stenlid J."/>
        </authorList>
    </citation>
    <scope>NUCLEOTIDE SEQUENCE [LARGE SCALE GENOMIC DNA]</scope>
    <source>
        <strain evidence="3 4">TC 32-1</strain>
    </source>
</reference>
<protein>
    <recommendedName>
        <fullName evidence="2">HAT C-terminal dimerisation domain-containing protein</fullName>
    </recommendedName>
</protein>
<dbReference type="Pfam" id="PF05699">
    <property type="entry name" value="Dimer_Tnp_hAT"/>
    <property type="match status" value="1"/>
</dbReference>
<dbReference type="InParanoid" id="W4JM57"/>
<dbReference type="EMBL" id="KI925467">
    <property type="protein sequence ID" value="ETW74613.1"/>
    <property type="molecule type" value="Genomic_DNA"/>
</dbReference>
<dbReference type="SUPFAM" id="SSF53098">
    <property type="entry name" value="Ribonuclease H-like"/>
    <property type="match status" value="1"/>
</dbReference>
<dbReference type="GeneID" id="20668766"/>